<gene>
    <name evidence="4" type="primary">LOC105231936</name>
</gene>
<organism evidence="3 4">
    <name type="scientific">Bactrocera dorsalis</name>
    <name type="common">Oriental fruit fly</name>
    <name type="synonym">Dacus dorsalis</name>
    <dbReference type="NCBI Taxonomy" id="27457"/>
    <lineage>
        <taxon>Eukaryota</taxon>
        <taxon>Metazoa</taxon>
        <taxon>Ecdysozoa</taxon>
        <taxon>Arthropoda</taxon>
        <taxon>Hexapoda</taxon>
        <taxon>Insecta</taxon>
        <taxon>Pterygota</taxon>
        <taxon>Neoptera</taxon>
        <taxon>Endopterygota</taxon>
        <taxon>Diptera</taxon>
        <taxon>Brachycera</taxon>
        <taxon>Muscomorpha</taxon>
        <taxon>Tephritoidea</taxon>
        <taxon>Tephritidae</taxon>
        <taxon>Bactrocera</taxon>
        <taxon>Bactrocera</taxon>
    </lineage>
</organism>
<feature type="domain" description="RNase NYN" evidence="2">
    <location>
        <begin position="471"/>
        <end position="618"/>
    </location>
</feature>
<keyword evidence="3" id="KW-1185">Reference proteome</keyword>
<feature type="compositionally biased region" description="Polar residues" evidence="1">
    <location>
        <begin position="135"/>
        <end position="146"/>
    </location>
</feature>
<dbReference type="InterPro" id="IPR051101">
    <property type="entry name" value="ZC3H12/N4BP1_RNase_Reg"/>
</dbReference>
<evidence type="ECO:0000313" key="3">
    <source>
        <dbReference type="Proteomes" id="UP001652620"/>
    </source>
</evidence>
<accession>A0ABM3JJV3</accession>
<dbReference type="PANTHER" id="PTHR12876:SF35">
    <property type="entry name" value="LD08718P-RELATED"/>
    <property type="match status" value="1"/>
</dbReference>
<feature type="region of interest" description="Disordered" evidence="1">
    <location>
        <begin position="327"/>
        <end position="350"/>
    </location>
</feature>
<dbReference type="Pfam" id="PF11977">
    <property type="entry name" value="RNase_Zc3h12a"/>
    <property type="match status" value="1"/>
</dbReference>
<protein>
    <submittedName>
        <fullName evidence="4">NEDD4-binding protein 1 isoform X1</fullName>
    </submittedName>
</protein>
<dbReference type="PANTHER" id="PTHR12876">
    <property type="entry name" value="N4BP1-RELATED"/>
    <property type="match status" value="1"/>
</dbReference>
<dbReference type="InterPro" id="IPR021869">
    <property type="entry name" value="RNase_Zc3h12_NYN"/>
</dbReference>
<dbReference type="GeneID" id="105231936"/>
<feature type="compositionally biased region" description="Basic residues" evidence="1">
    <location>
        <begin position="7"/>
        <end position="21"/>
    </location>
</feature>
<feature type="compositionally biased region" description="Polar residues" evidence="1">
    <location>
        <begin position="75"/>
        <end position="106"/>
    </location>
</feature>
<reference evidence="4" key="1">
    <citation type="submission" date="2025-08" db="UniProtKB">
        <authorList>
            <consortium name="RefSeq"/>
        </authorList>
    </citation>
    <scope>IDENTIFICATION</scope>
    <source>
        <tissue evidence="4">Adult</tissue>
    </source>
</reference>
<proteinExistence type="predicted"/>
<feature type="region of interest" description="Disordered" evidence="1">
    <location>
        <begin position="1"/>
        <end position="31"/>
    </location>
</feature>
<feature type="region of interest" description="Disordered" evidence="1">
    <location>
        <begin position="75"/>
        <end position="146"/>
    </location>
</feature>
<name>A0ABM3JJV3_BACDO</name>
<evidence type="ECO:0000313" key="4">
    <source>
        <dbReference type="RefSeq" id="XP_049309519.1"/>
    </source>
</evidence>
<feature type="compositionally biased region" description="Basic residues" evidence="1">
    <location>
        <begin position="338"/>
        <end position="349"/>
    </location>
</feature>
<dbReference type="Proteomes" id="UP001652620">
    <property type="component" value="Chromosome 3"/>
</dbReference>
<sequence length="624" mass="69855">MRIDRKQKQKRIRRRGSKRNNNKSIGATLATANDPNAAFLTKQKRKRNRIKARKKFQRLSAKEKLAAQKILAQSLNNGQSESKDSGPSNPQIVSAMTQADDTPTTSTKRKSGSFNKFRDNTKRRLQLRNKRLNRSTTSRDVTSASQRVTKKLLRTIRRRQLQNQNKSKLQRSLRTKLNMANKCAAPTSNLHKGELEEGEIISDDEISNVNLTANTSTDNDDDCICVEPQIEQIIIDDDLPNTSRSKAKKNNSSGYVSIIQRINGRGTQDAGKLLTSTPCGGAAARNSSQNSVEDFTDLTTLFYEDVSRINTLDSIRSEDTFSNYTQTSKVVGNPKSNSRNRRRNKKKNHTVTSKDVIVLDDTVNDSTLRPASNTVNSKNQDVEMDDSVIFISETTRKSNSFSSALDFVPLSSEDVPNPIVVPVSPPRTPRKAAVKSGLFTTSEKKALLAYNNNTYNPNADDPKASAQQSKKRLILIDGCNVAFNHALNREFSVKGLKICIDYFEKMGHEVKAVVPQFRMHKCSDSAAMFELHGMGKIVVTPCKNLPGKFTISYDDRFVLQLAAEMDAAIVSNDNYRDLINENAAFKKLIENRVIGFTWCNDLFMVAKDPYGKWGPSLQTILNRT</sequence>
<evidence type="ECO:0000259" key="2">
    <source>
        <dbReference type="Pfam" id="PF11977"/>
    </source>
</evidence>
<evidence type="ECO:0000256" key="1">
    <source>
        <dbReference type="SAM" id="MobiDB-lite"/>
    </source>
</evidence>
<dbReference type="Gene3D" id="3.40.50.11980">
    <property type="match status" value="1"/>
</dbReference>
<dbReference type="CDD" id="cd18719">
    <property type="entry name" value="PIN_Zc3h12a-N4BP1-like"/>
    <property type="match status" value="1"/>
</dbReference>
<dbReference type="RefSeq" id="XP_049309519.1">
    <property type="nucleotide sequence ID" value="XM_049453562.1"/>
</dbReference>
<feature type="compositionally biased region" description="Basic residues" evidence="1">
    <location>
        <begin position="123"/>
        <end position="133"/>
    </location>
</feature>